<dbReference type="Proteomes" id="UP001338125">
    <property type="component" value="Unassembled WGS sequence"/>
</dbReference>
<accession>A0ABR0S5E7</accession>
<evidence type="ECO:0000313" key="2">
    <source>
        <dbReference type="EMBL" id="KAK5987000.1"/>
    </source>
</evidence>
<protein>
    <submittedName>
        <fullName evidence="2">Uncharacterized protein</fullName>
    </submittedName>
</protein>
<feature type="region of interest" description="Disordered" evidence="1">
    <location>
        <begin position="1"/>
        <end position="56"/>
    </location>
</feature>
<reference evidence="2 3" key="1">
    <citation type="submission" date="2024-01" db="EMBL/GenBank/DDBJ databases">
        <title>Complete genome of Cladobotryum mycophilum ATHUM6906.</title>
        <authorList>
            <person name="Christinaki A.C."/>
            <person name="Myridakis A.I."/>
            <person name="Kouvelis V.N."/>
        </authorList>
    </citation>
    <scope>NUCLEOTIDE SEQUENCE [LARGE SCALE GENOMIC DNA]</scope>
    <source>
        <strain evidence="2 3">ATHUM6906</strain>
    </source>
</reference>
<evidence type="ECO:0000313" key="3">
    <source>
        <dbReference type="Proteomes" id="UP001338125"/>
    </source>
</evidence>
<sequence>MSGNSAPPTSGREDGSYSPIEEPLLPAPPSTLLPQSSPFPKSDEGPGLDEASHREVSARLEQVSKRLSEVAIEYDEEPLYQHVKLGVTLHLTPEEDAIMSLQDLKIDVRDDAASVVTAIKFEADIHPPPYNELSTADIYLLDFAVEKCVIGEGESEYNI</sequence>
<keyword evidence="3" id="KW-1185">Reference proteome</keyword>
<gene>
    <name evidence="2" type="ORF">PT974_11115</name>
</gene>
<dbReference type="EMBL" id="JAVFKD010000016">
    <property type="protein sequence ID" value="KAK5987000.1"/>
    <property type="molecule type" value="Genomic_DNA"/>
</dbReference>
<evidence type="ECO:0000256" key="1">
    <source>
        <dbReference type="SAM" id="MobiDB-lite"/>
    </source>
</evidence>
<organism evidence="2 3">
    <name type="scientific">Cladobotryum mycophilum</name>
    <dbReference type="NCBI Taxonomy" id="491253"/>
    <lineage>
        <taxon>Eukaryota</taxon>
        <taxon>Fungi</taxon>
        <taxon>Dikarya</taxon>
        <taxon>Ascomycota</taxon>
        <taxon>Pezizomycotina</taxon>
        <taxon>Sordariomycetes</taxon>
        <taxon>Hypocreomycetidae</taxon>
        <taxon>Hypocreales</taxon>
        <taxon>Hypocreaceae</taxon>
        <taxon>Cladobotryum</taxon>
    </lineage>
</organism>
<proteinExistence type="predicted"/>
<name>A0ABR0S5E7_9HYPO</name>
<comment type="caution">
    <text evidence="2">The sequence shown here is derived from an EMBL/GenBank/DDBJ whole genome shotgun (WGS) entry which is preliminary data.</text>
</comment>